<dbReference type="WBParaSite" id="MhA1_Contig1228.frz3.gene1">
    <property type="protein sequence ID" value="MhA1_Contig1228.frz3.gene1"/>
    <property type="gene ID" value="MhA1_Contig1228.frz3.gene1"/>
</dbReference>
<organism evidence="1 2">
    <name type="scientific">Meloidogyne hapla</name>
    <name type="common">Root-knot nematode worm</name>
    <dbReference type="NCBI Taxonomy" id="6305"/>
    <lineage>
        <taxon>Eukaryota</taxon>
        <taxon>Metazoa</taxon>
        <taxon>Ecdysozoa</taxon>
        <taxon>Nematoda</taxon>
        <taxon>Chromadorea</taxon>
        <taxon>Rhabditida</taxon>
        <taxon>Tylenchina</taxon>
        <taxon>Tylenchomorpha</taxon>
        <taxon>Tylenchoidea</taxon>
        <taxon>Meloidogynidae</taxon>
        <taxon>Meloidogyninae</taxon>
        <taxon>Meloidogyne</taxon>
    </lineage>
</organism>
<evidence type="ECO:0000313" key="1">
    <source>
        <dbReference type="Proteomes" id="UP000095281"/>
    </source>
</evidence>
<sequence length="132" mass="15545">MNGDKFYEVFMSHNLVMPIIFSLLVKHIETSKDCSKIVANIAFDGFYFPFDLTKKPGIIEEGVLETDSLKFTKYQLSNKYNSKIKFSILYKHEYEKIRNVNVKYSGLIHCKFIEPKPELYDFELSEQLKKKV</sequence>
<protein>
    <submittedName>
        <fullName evidence="2">Uncharacterized protein</fullName>
    </submittedName>
</protein>
<dbReference type="AlphaFoldDB" id="A0A1I8B0U9"/>
<reference evidence="2" key="1">
    <citation type="submission" date="2016-11" db="UniProtKB">
        <authorList>
            <consortium name="WormBaseParasite"/>
        </authorList>
    </citation>
    <scope>IDENTIFICATION</scope>
</reference>
<name>A0A1I8B0U9_MELHA</name>
<proteinExistence type="predicted"/>
<evidence type="ECO:0000313" key="2">
    <source>
        <dbReference type="WBParaSite" id="MhA1_Contig1228.frz3.gene1"/>
    </source>
</evidence>
<keyword evidence="1" id="KW-1185">Reference proteome</keyword>
<dbReference type="Proteomes" id="UP000095281">
    <property type="component" value="Unplaced"/>
</dbReference>
<accession>A0A1I8B0U9</accession>